<dbReference type="InterPro" id="IPR002937">
    <property type="entry name" value="Amino_oxidase"/>
</dbReference>
<dbReference type="Gene3D" id="3.50.50.60">
    <property type="entry name" value="FAD/NAD(P)-binding domain"/>
    <property type="match status" value="1"/>
</dbReference>
<dbReference type="HOGENOM" id="CLU_036034_0_0_4"/>
<feature type="region of interest" description="Disordered" evidence="1">
    <location>
        <begin position="19"/>
        <end position="52"/>
    </location>
</feature>
<keyword evidence="4" id="KW-1185">Reference proteome</keyword>
<dbReference type="Pfam" id="PF01593">
    <property type="entry name" value="Amino_oxidase"/>
    <property type="match status" value="1"/>
</dbReference>
<evidence type="ECO:0000313" key="4">
    <source>
        <dbReference type="Proteomes" id="UP000066014"/>
    </source>
</evidence>
<dbReference type="STRING" id="1458426.SMCB_0450"/>
<gene>
    <name evidence="3" type="ORF">SMCB_0450</name>
</gene>
<dbReference type="GO" id="GO:0016491">
    <property type="term" value="F:oxidoreductase activity"/>
    <property type="evidence" value="ECO:0007669"/>
    <property type="project" value="InterPro"/>
</dbReference>
<dbReference type="KEGG" id="cbab:SMCB_0450"/>
<dbReference type="AlphaFoldDB" id="A0A060NT10"/>
<dbReference type="Pfam" id="PF13450">
    <property type="entry name" value="NAD_binding_8"/>
    <property type="match status" value="1"/>
</dbReference>
<evidence type="ECO:0000259" key="2">
    <source>
        <dbReference type="Pfam" id="PF01593"/>
    </source>
</evidence>
<feature type="domain" description="Amine oxidase" evidence="2">
    <location>
        <begin position="155"/>
        <end position="394"/>
    </location>
</feature>
<dbReference type="EMBL" id="AP014569">
    <property type="protein sequence ID" value="BAO82678.1"/>
    <property type="molecule type" value="Genomic_DNA"/>
</dbReference>
<evidence type="ECO:0000256" key="1">
    <source>
        <dbReference type="SAM" id="MobiDB-lite"/>
    </source>
</evidence>
<dbReference type="Gene3D" id="3.90.660.10">
    <property type="match status" value="1"/>
</dbReference>
<protein>
    <submittedName>
        <fullName evidence="3">Predicted NAD/FAD-dependent oxidoreductase</fullName>
    </submittedName>
</protein>
<reference evidence="3 4" key="1">
    <citation type="journal article" date="2014" name="Nat. Commun.">
        <title>Physiological and genomic features of highly alkaliphilic hydrogen-utilizing Betaproteobacteria from a continental serpentinizing site.</title>
        <authorList>
            <person name="Suzuki S."/>
            <person name="Kuenen J.G."/>
            <person name="Schipper K."/>
            <person name="van der Velde S."/>
            <person name="Ishii S."/>
            <person name="Wu A."/>
            <person name="Sorokin D.Y."/>
            <person name="Tenney A."/>
            <person name="Meng X.Y."/>
            <person name="Morrill P.L."/>
            <person name="Kamagata Y."/>
            <person name="Muyzer G."/>
            <person name="Nealson K.H."/>
        </authorList>
    </citation>
    <scope>NUCLEOTIDE SEQUENCE [LARGE SCALE GENOMIC DNA]</scope>
    <source>
        <strain evidence="3 4">B1</strain>
    </source>
</reference>
<dbReference type="SUPFAM" id="SSF51905">
    <property type="entry name" value="FAD/NAD(P)-binding domain"/>
    <property type="match status" value="1"/>
</dbReference>
<sequence length="398" mass="42954">MLDLQRLVRLDASAQVERFATLSHPQETDMSTKPRRNAGTPRASATDGTPRARRIAVVGAGMAGITAARTLAQAGHEVLLLDKHHSPGGRMSTRLTEFGGFDHGAQFFTVTDERFKAALALQPELIAQWRVPTVRVLDTLGQALASASPVEKARWVGVRGMNELLRQWALPLANGSLNASSHYHAQVVGIERDALHPKQWQLRCAGAAGAQQVIGGLDRVLLALPAPQAQALLRASALAPAWVTALDAVQTAPCWTLMLAFAQAAPGGAEPFGPPWHAASSDHHRIRWVARENSKPGRAAIERWTVQASPQWSAEHLEDDAERVKAKLLKGFAEVTGIRAEPTLAQVHRWRYAQTQHALGQPFLYDAAAGLGLCGDWCLGYRVENAFVSGLELALAAA</sequence>
<accession>A0A060NT10</accession>
<name>A0A060NT10_9BURK</name>
<evidence type="ECO:0000313" key="3">
    <source>
        <dbReference type="EMBL" id="BAO82678.1"/>
    </source>
</evidence>
<dbReference type="Proteomes" id="UP000066014">
    <property type="component" value="Chromosome"/>
</dbReference>
<organism evidence="3 4">
    <name type="scientific">Serpentinimonas maccroryi</name>
    <dbReference type="NCBI Taxonomy" id="1458426"/>
    <lineage>
        <taxon>Bacteria</taxon>
        <taxon>Pseudomonadati</taxon>
        <taxon>Pseudomonadota</taxon>
        <taxon>Betaproteobacteria</taxon>
        <taxon>Burkholderiales</taxon>
        <taxon>Comamonadaceae</taxon>
        <taxon>Serpentinimonas</taxon>
    </lineage>
</organism>
<dbReference type="PANTHER" id="PTHR16128:SF5">
    <property type="entry name" value="FAD_NAD(P)-BINDING OXIDOREDUCTASE FAMILY PROTEIN"/>
    <property type="match status" value="1"/>
</dbReference>
<dbReference type="InterPro" id="IPR036188">
    <property type="entry name" value="FAD/NAD-bd_sf"/>
</dbReference>
<proteinExistence type="predicted"/>
<dbReference type="PANTHER" id="PTHR16128">
    <property type="entry name" value="FAD/NAD(P)-BINDING OXIDOREDUCTASE FAMILY PROTEIN"/>
    <property type="match status" value="1"/>
</dbReference>
<dbReference type="PRINTS" id="PR00419">
    <property type="entry name" value="ADXRDTASE"/>
</dbReference>